<keyword evidence="12" id="KW-0238">DNA-binding</keyword>
<dbReference type="PROSITE" id="PS50090">
    <property type="entry name" value="MYB_LIKE"/>
    <property type="match status" value="1"/>
</dbReference>
<accession>A0A2H4Z443</accession>
<evidence type="ECO:0000259" key="11">
    <source>
        <dbReference type="PROSITE" id="PS50090"/>
    </source>
</evidence>
<sequence length="505" mass="56408">MAASAADVRSALSIQTPSTSTSTSQKKQAAQPARKPEGISRELYSLIGPSAPSITAQLARPRLKQKPNLGGGGKVRWERRAFKNIARTDSLEFYHWVKAATDPNSEYPFAKYNIQPTTWTYSQDEYNRLLQDKDWTKEETDYLFSIVQEYDIRWYVIHDRYAYPGSVERSMEDLKDRYYGVCRKLTRDRPWTGDDASKAQLMASLQFDKDREVTRKKYINSLENRTPEHIAEEEALYIEIKRLEQNERKFKRDREDLLRLLAGIDSGLPDIVEDEGIAGLTIDVKKKKTTKGNAMDVDSPATPSAISAPSPAIKRPPAIKNPGSDAMHCIIRTDPATTATKAAHQPAYLRSYKLPIPKAAIAPKVTQALAELGISLSRLVMPTRENCRLLEELVDATTALIDHKRIADKLDFDIRIAKTRLEMTQSQDLDGDADADGETTNGDNVDVDETADADAEGDDGRATSVVSSRSTGARSRKHSRRSMSISSVDTSANTVRGVTKRQKRG</sequence>
<name>A0A2H4Z443_9AGAR</name>
<dbReference type="GO" id="GO:0006338">
    <property type="term" value="P:chromatin remodeling"/>
    <property type="evidence" value="ECO:0007669"/>
    <property type="project" value="InterPro"/>
</dbReference>
<comment type="similarity">
    <text evidence="2">Belongs to the SWC4 family.</text>
</comment>
<keyword evidence="6" id="KW-0804">Transcription</keyword>
<dbReference type="InterPro" id="IPR009057">
    <property type="entry name" value="Homeodomain-like_sf"/>
</dbReference>
<dbReference type="GO" id="GO:0006281">
    <property type="term" value="P:DNA repair"/>
    <property type="evidence" value="ECO:0007669"/>
    <property type="project" value="InterPro"/>
</dbReference>
<keyword evidence="7" id="KW-0539">Nucleus</keyword>
<evidence type="ECO:0000256" key="2">
    <source>
        <dbReference type="ARBA" id="ARBA00006918"/>
    </source>
</evidence>
<dbReference type="InterPro" id="IPR001005">
    <property type="entry name" value="SANT/Myb"/>
</dbReference>
<feature type="compositionally biased region" description="Acidic residues" evidence="10">
    <location>
        <begin position="445"/>
        <end position="457"/>
    </location>
</feature>
<dbReference type="InterPro" id="IPR032563">
    <property type="entry name" value="DAMP1_SANT-like"/>
</dbReference>
<evidence type="ECO:0000256" key="5">
    <source>
        <dbReference type="ARBA" id="ARBA00023015"/>
    </source>
</evidence>
<reference evidence="12" key="1">
    <citation type="submission" date="2017-01" db="EMBL/GenBank/DDBJ databases">
        <title>Genes encoding transcription factor in Volvariella volvacea exhibits differential expression in fruiting body development.</title>
        <authorList>
            <person name="Meng L."/>
            <person name="Xie B."/>
        </authorList>
    </citation>
    <scope>NUCLEOTIDE SEQUENCE</scope>
    <source>
        <strain evidence="12">GME8409</strain>
    </source>
</reference>
<feature type="region of interest" description="Disordered" evidence="10">
    <location>
        <begin position="426"/>
        <end position="505"/>
    </location>
</feature>
<feature type="domain" description="Myb-like" evidence="11">
    <location>
        <begin position="127"/>
        <end position="178"/>
    </location>
</feature>
<evidence type="ECO:0000256" key="10">
    <source>
        <dbReference type="SAM" id="MobiDB-lite"/>
    </source>
</evidence>
<evidence type="ECO:0000256" key="4">
    <source>
        <dbReference type="ARBA" id="ARBA00022853"/>
    </source>
</evidence>
<dbReference type="PANTHER" id="PTHR12855:SF10">
    <property type="entry name" value="DNA METHYLTRANSFERASE 1-ASSOCIATED PROTEIN 1"/>
    <property type="match status" value="1"/>
</dbReference>
<organism evidence="12">
    <name type="scientific">Volvariella volvacea</name>
    <dbReference type="NCBI Taxonomy" id="36659"/>
    <lineage>
        <taxon>Eukaryota</taxon>
        <taxon>Fungi</taxon>
        <taxon>Dikarya</taxon>
        <taxon>Basidiomycota</taxon>
        <taxon>Agaricomycotina</taxon>
        <taxon>Agaricomycetes</taxon>
        <taxon>Agaricomycetidae</taxon>
        <taxon>Agaricales</taxon>
        <taxon>Pluteineae</taxon>
        <taxon>Pluteaceae</taxon>
        <taxon>Volvariella</taxon>
    </lineage>
</organism>
<dbReference type="PANTHER" id="PTHR12855">
    <property type="entry name" value="DNA METHYLTRANSFERASE 1-ASSOCIATED PROTEIN 1 FAMILY MEMBER"/>
    <property type="match status" value="1"/>
</dbReference>
<dbReference type="SUPFAM" id="SSF46689">
    <property type="entry name" value="Homeodomain-like"/>
    <property type="match status" value="1"/>
</dbReference>
<dbReference type="GO" id="GO:0003714">
    <property type="term" value="F:transcription corepressor activity"/>
    <property type="evidence" value="ECO:0007669"/>
    <property type="project" value="TreeGrafter"/>
</dbReference>
<evidence type="ECO:0000256" key="9">
    <source>
        <dbReference type="SAM" id="Coils"/>
    </source>
</evidence>
<evidence type="ECO:0000256" key="1">
    <source>
        <dbReference type="ARBA" id="ARBA00004123"/>
    </source>
</evidence>
<comment type="subcellular location">
    <subcellularLocation>
        <location evidence="1">Nucleus</location>
    </subcellularLocation>
</comment>
<keyword evidence="12" id="KW-0371">Homeobox</keyword>
<dbReference type="InterPro" id="IPR027109">
    <property type="entry name" value="Swc4/Dmap1"/>
</dbReference>
<keyword evidence="5" id="KW-0805">Transcription regulation</keyword>
<dbReference type="Gene3D" id="1.10.10.60">
    <property type="entry name" value="Homeodomain-like"/>
    <property type="match status" value="1"/>
</dbReference>
<dbReference type="FunFam" id="1.10.10.60:FF:000087">
    <property type="entry name" value="DNA methyltransferase 1-associated protein 1"/>
    <property type="match status" value="1"/>
</dbReference>
<dbReference type="Pfam" id="PF16282">
    <property type="entry name" value="SANT_DAMP1_like"/>
    <property type="match status" value="1"/>
</dbReference>
<feature type="compositionally biased region" description="Polar residues" evidence="10">
    <location>
        <begin position="464"/>
        <end position="473"/>
    </location>
</feature>
<evidence type="ECO:0000313" key="12">
    <source>
        <dbReference type="EMBL" id="AUF42089.1"/>
    </source>
</evidence>
<keyword evidence="9" id="KW-0175">Coiled coil</keyword>
<feature type="region of interest" description="Disordered" evidence="10">
    <location>
        <begin position="292"/>
        <end position="319"/>
    </location>
</feature>
<feature type="region of interest" description="Disordered" evidence="10">
    <location>
        <begin position="1"/>
        <end position="38"/>
    </location>
</feature>
<dbReference type="GO" id="GO:0003677">
    <property type="term" value="F:DNA binding"/>
    <property type="evidence" value="ECO:0007669"/>
    <property type="project" value="UniProtKB-KW"/>
</dbReference>
<evidence type="ECO:0000256" key="3">
    <source>
        <dbReference type="ARBA" id="ARBA00019132"/>
    </source>
</evidence>
<evidence type="ECO:0000256" key="8">
    <source>
        <dbReference type="ARBA" id="ARBA00025264"/>
    </source>
</evidence>
<dbReference type="AlphaFoldDB" id="A0A2H4Z443"/>
<evidence type="ECO:0000256" key="7">
    <source>
        <dbReference type="ARBA" id="ARBA00023242"/>
    </source>
</evidence>
<feature type="compositionally biased region" description="Polar residues" evidence="10">
    <location>
        <begin position="482"/>
        <end position="496"/>
    </location>
</feature>
<evidence type="ECO:0000256" key="6">
    <source>
        <dbReference type="ARBA" id="ARBA00023163"/>
    </source>
</evidence>
<dbReference type="GO" id="GO:0000812">
    <property type="term" value="C:Swr1 complex"/>
    <property type="evidence" value="ECO:0007669"/>
    <property type="project" value="TreeGrafter"/>
</dbReference>
<feature type="coiled-coil region" evidence="9">
    <location>
        <begin position="233"/>
        <end position="260"/>
    </location>
</feature>
<protein>
    <recommendedName>
        <fullName evidence="3">SWR1-complex protein 4</fullName>
    </recommendedName>
</protein>
<feature type="compositionally biased region" description="Low complexity" evidence="10">
    <location>
        <begin position="15"/>
        <end position="31"/>
    </location>
</feature>
<comment type="function">
    <text evidence="8">Component of the SWR1 complex which mediates the ATP-dependent exchange of histone H2A for the H2A variant HZT1 leading to transcriptional regulation of selected genes by chromatin remodeling. Component of the NuA4 histone acetyltransferase complex which is involved in transcriptional activation of selected genes principally by acetylation of nucleosomal histone H4 and H2A. The NuA4 complex is also involved in DNA repair.</text>
</comment>
<proteinExistence type="evidence at transcript level"/>
<dbReference type="GO" id="GO:0000122">
    <property type="term" value="P:negative regulation of transcription by RNA polymerase II"/>
    <property type="evidence" value="ECO:0007669"/>
    <property type="project" value="TreeGrafter"/>
</dbReference>
<keyword evidence="4" id="KW-0156">Chromatin regulator</keyword>
<dbReference type="SMART" id="SM00717">
    <property type="entry name" value="SANT"/>
    <property type="match status" value="1"/>
</dbReference>
<dbReference type="GO" id="GO:0035267">
    <property type="term" value="C:NuA4 histone acetyltransferase complex"/>
    <property type="evidence" value="ECO:0007669"/>
    <property type="project" value="InterPro"/>
</dbReference>
<feature type="compositionally biased region" description="Low complexity" evidence="10">
    <location>
        <begin position="299"/>
        <end position="318"/>
    </location>
</feature>
<dbReference type="EMBL" id="KY441408">
    <property type="protein sequence ID" value="AUF42089.1"/>
    <property type="molecule type" value="mRNA"/>
</dbReference>